<dbReference type="EMBL" id="GBRH01220612">
    <property type="protein sequence ID" value="JAD77283.1"/>
    <property type="molecule type" value="Transcribed_RNA"/>
</dbReference>
<dbReference type="PANTHER" id="PTHR47104">
    <property type="entry name" value="SEC14P-LIKE PHOSPHATIDYLINOSITOL TRANSFER FAMILY PROTEIN"/>
    <property type="match status" value="1"/>
</dbReference>
<reference evidence="3" key="1">
    <citation type="submission" date="2014-09" db="EMBL/GenBank/DDBJ databases">
        <authorList>
            <person name="Magalhaes I.L.F."/>
            <person name="Oliveira U."/>
            <person name="Santos F.R."/>
            <person name="Vidigal T.H.D.A."/>
            <person name="Brescovit A.D."/>
            <person name="Santos A.J."/>
        </authorList>
    </citation>
    <scope>NUCLEOTIDE SEQUENCE</scope>
    <source>
        <tissue evidence="3">Shoot tissue taken approximately 20 cm above the soil surface</tissue>
    </source>
</reference>
<name>A0A0A9CS73_ARUDO</name>
<protein>
    <recommendedName>
        <fullName evidence="2">CRAL-TRIO domain-containing protein</fullName>
    </recommendedName>
</protein>
<dbReference type="PANTHER" id="PTHR47104:SF1">
    <property type="entry name" value="SEC14P-LIKE PHOSPHATIDYLINOSITOL TRANSFER FAMILY PROTEIN"/>
    <property type="match status" value="1"/>
</dbReference>
<feature type="compositionally biased region" description="Low complexity" evidence="1">
    <location>
        <begin position="139"/>
        <end position="148"/>
    </location>
</feature>
<dbReference type="CDD" id="cd00170">
    <property type="entry name" value="SEC14"/>
    <property type="match status" value="1"/>
</dbReference>
<dbReference type="AlphaFoldDB" id="A0A0A9CS73"/>
<feature type="domain" description="CRAL-TRIO" evidence="2">
    <location>
        <begin position="11"/>
        <end position="74"/>
    </location>
</feature>
<sequence>MADEFSAELADGVAFVAGHDDDGRPVVVFRIRQDYPKFHSQKSFVRLLVFTLEVAVACMSRFVDQFVLLFDASKPPPILLIPSQNEYKIQCATLHFFLVAFVLSPSRNETKNQSERQRSYSTLPRLVPVPPPPARRAHAPGPRAPAAASGLRCPPRPRVQSGRVAMPPPLLPRVAWSPGLDRAKALGGRSLPRCMHSGRHGCGFWGREALPPSSAACIASRR</sequence>
<organism evidence="3">
    <name type="scientific">Arundo donax</name>
    <name type="common">Giant reed</name>
    <name type="synonym">Donax arundinaceus</name>
    <dbReference type="NCBI Taxonomy" id="35708"/>
    <lineage>
        <taxon>Eukaryota</taxon>
        <taxon>Viridiplantae</taxon>
        <taxon>Streptophyta</taxon>
        <taxon>Embryophyta</taxon>
        <taxon>Tracheophyta</taxon>
        <taxon>Spermatophyta</taxon>
        <taxon>Magnoliopsida</taxon>
        <taxon>Liliopsida</taxon>
        <taxon>Poales</taxon>
        <taxon>Poaceae</taxon>
        <taxon>PACMAD clade</taxon>
        <taxon>Arundinoideae</taxon>
        <taxon>Arundineae</taxon>
        <taxon>Arundo</taxon>
    </lineage>
</organism>
<dbReference type="Gene3D" id="3.40.525.10">
    <property type="entry name" value="CRAL-TRIO lipid binding domain"/>
    <property type="match status" value="1"/>
</dbReference>
<dbReference type="SUPFAM" id="SSF52087">
    <property type="entry name" value="CRAL/TRIO domain"/>
    <property type="match status" value="1"/>
</dbReference>
<accession>A0A0A9CS73</accession>
<dbReference type="InterPro" id="IPR001251">
    <property type="entry name" value="CRAL-TRIO_dom"/>
</dbReference>
<evidence type="ECO:0000313" key="3">
    <source>
        <dbReference type="EMBL" id="JAD77283.1"/>
    </source>
</evidence>
<reference evidence="3" key="2">
    <citation type="journal article" date="2015" name="Data Brief">
        <title>Shoot transcriptome of the giant reed, Arundo donax.</title>
        <authorList>
            <person name="Barrero R.A."/>
            <person name="Guerrero F.D."/>
            <person name="Moolhuijzen P."/>
            <person name="Goolsby J.A."/>
            <person name="Tidwell J."/>
            <person name="Bellgard S.E."/>
            <person name="Bellgard M.I."/>
        </authorList>
    </citation>
    <scope>NUCLEOTIDE SEQUENCE</scope>
    <source>
        <tissue evidence="3">Shoot tissue taken approximately 20 cm above the soil surface</tissue>
    </source>
</reference>
<proteinExistence type="predicted"/>
<feature type="region of interest" description="Disordered" evidence="1">
    <location>
        <begin position="110"/>
        <end position="153"/>
    </location>
</feature>
<dbReference type="InterPro" id="IPR036865">
    <property type="entry name" value="CRAL-TRIO_dom_sf"/>
</dbReference>
<dbReference type="Pfam" id="PF00650">
    <property type="entry name" value="CRAL_TRIO"/>
    <property type="match status" value="1"/>
</dbReference>
<evidence type="ECO:0000256" key="1">
    <source>
        <dbReference type="SAM" id="MobiDB-lite"/>
    </source>
</evidence>
<evidence type="ECO:0000259" key="2">
    <source>
        <dbReference type="Pfam" id="PF00650"/>
    </source>
</evidence>